<dbReference type="PROSITE" id="PS50294">
    <property type="entry name" value="WD_REPEATS_REGION"/>
    <property type="match status" value="1"/>
</dbReference>
<dbReference type="Pfam" id="PF21719">
    <property type="entry name" value="MIOS_a-sol"/>
    <property type="match status" value="1"/>
</dbReference>
<accession>A0A6B2KXP8</accession>
<evidence type="ECO:0000256" key="4">
    <source>
        <dbReference type="PROSITE-ProRule" id="PRU00221"/>
    </source>
</evidence>
<name>A0A6B2KXP8_9EUKA</name>
<dbReference type="PANTHER" id="PTHR16453">
    <property type="entry name" value="WD40 DOMAIN-CONTAINING PROTEIN MIO FAMILY MEMBER"/>
    <property type="match status" value="1"/>
</dbReference>
<evidence type="ECO:0000259" key="5">
    <source>
        <dbReference type="Pfam" id="PF17034"/>
    </source>
</evidence>
<evidence type="ECO:0000256" key="2">
    <source>
        <dbReference type="ARBA" id="ARBA00022574"/>
    </source>
</evidence>
<dbReference type="SUPFAM" id="SSF50978">
    <property type="entry name" value="WD40 repeat-like"/>
    <property type="match status" value="1"/>
</dbReference>
<dbReference type="InterPro" id="IPR015943">
    <property type="entry name" value="WD40/YVTN_repeat-like_dom_sf"/>
</dbReference>
<dbReference type="InterPro" id="IPR037593">
    <property type="entry name" value="MIOS/Sea4"/>
</dbReference>
<feature type="domain" description="GATOR2 complex protein MIO zinc-ribbon like" evidence="5">
    <location>
        <begin position="719"/>
        <end position="835"/>
    </location>
</feature>
<keyword evidence="2 4" id="KW-0853">WD repeat</keyword>
<dbReference type="Pfam" id="PF21720">
    <property type="entry name" value="MIOS_WD40"/>
    <property type="match status" value="1"/>
</dbReference>
<dbReference type="PROSITE" id="PS50082">
    <property type="entry name" value="WD_REPEATS_2"/>
    <property type="match status" value="1"/>
</dbReference>
<dbReference type="InterPro" id="IPR001680">
    <property type="entry name" value="WD40_rpt"/>
</dbReference>
<keyword evidence="3" id="KW-0677">Repeat</keyword>
<dbReference type="InterPro" id="IPR049092">
    <property type="entry name" value="MIOS_a-sol"/>
</dbReference>
<dbReference type="PANTHER" id="PTHR16453:SF9">
    <property type="entry name" value="GATOR COMPLEX PROTEIN MIOS"/>
    <property type="match status" value="1"/>
</dbReference>
<reference evidence="7" key="1">
    <citation type="journal article" date="2020" name="J. Eukaryot. Microbiol.">
        <title>De novo Sequencing, Assembly and Annotation of the Transcriptome for the Free-Living Testate Amoeba Arcella intermedia.</title>
        <authorList>
            <person name="Ribeiro G.M."/>
            <person name="Porfirio-Sousa A.L."/>
            <person name="Maurer-Alcala X.X."/>
            <person name="Katz L.A."/>
            <person name="Lahr D.J.G."/>
        </authorList>
    </citation>
    <scope>NUCLEOTIDE SEQUENCE</scope>
</reference>
<dbReference type="Pfam" id="PF17034">
    <property type="entry name" value="zinc_ribbon_16"/>
    <property type="match status" value="1"/>
</dbReference>
<dbReference type="CDD" id="cd16691">
    <property type="entry name" value="mRING-H2-C3H3C2_Mio"/>
    <property type="match status" value="1"/>
</dbReference>
<evidence type="ECO:0000256" key="1">
    <source>
        <dbReference type="ARBA" id="ARBA00009713"/>
    </source>
</evidence>
<dbReference type="InterPro" id="IPR031488">
    <property type="entry name" value="Zn_ribbon_mio"/>
</dbReference>
<dbReference type="InterPro" id="IPR036322">
    <property type="entry name" value="WD40_repeat_dom_sf"/>
</dbReference>
<dbReference type="SMART" id="SM00320">
    <property type="entry name" value="WD40"/>
    <property type="match status" value="5"/>
</dbReference>
<dbReference type="Gene3D" id="2.130.10.10">
    <property type="entry name" value="YVTN repeat-like/Quinoprotein amine dehydrogenase"/>
    <property type="match status" value="2"/>
</dbReference>
<dbReference type="EMBL" id="GIBP01000527">
    <property type="protein sequence ID" value="NDV29496.1"/>
    <property type="molecule type" value="Transcribed_RNA"/>
</dbReference>
<evidence type="ECO:0000313" key="7">
    <source>
        <dbReference type="EMBL" id="NDV29496.1"/>
    </source>
</evidence>
<organism evidence="7">
    <name type="scientific">Arcella intermedia</name>
    <dbReference type="NCBI Taxonomy" id="1963864"/>
    <lineage>
        <taxon>Eukaryota</taxon>
        <taxon>Amoebozoa</taxon>
        <taxon>Tubulinea</taxon>
        <taxon>Elardia</taxon>
        <taxon>Arcellinida</taxon>
        <taxon>Sphaerothecina</taxon>
        <taxon>Arcellidae</taxon>
        <taxon>Arcella</taxon>
    </lineage>
</organism>
<comment type="similarity">
    <text evidence="1">Belongs to the WD repeat mio family.</text>
</comment>
<proteinExistence type="inferred from homology"/>
<evidence type="ECO:0000256" key="3">
    <source>
        <dbReference type="ARBA" id="ARBA00022737"/>
    </source>
</evidence>
<feature type="domain" description="MIOS-like alpha-solenoid" evidence="6">
    <location>
        <begin position="389"/>
        <end position="606"/>
    </location>
</feature>
<sequence length="839" mass="94843">MRIYEMNEKSTRGKECFEIHYPDDESLASPSSIYPVSTFSDISNLKCLAWAPKGYTESDKIAMGIANGRVILSSVQDIKTLKEFVPRHNRGCNAVAWNTKHQNLIASGLEKVRNDSSTLVWDVNANGTQTTRYDLPLNTETFLNISGNIGVPVVTDAMNELNIPESTLALAWMPQSDLLLAAGAGYRILIFDLKVSTFQPCAEAHAHAKSVNGVLVNPFNNYQLATFSEDGLIKIWDVKKLNESIFSISTKPLSQVSWCPTRLDLIASCYKTESCIRIWDLKSAIGQSAEKEKDNLNLVPREYSSGLEPISSFAWHPTDEKRILTLNHNGGVQVLRIHEPIPVAYSPCGNLAVGFAKDLLEGNPDLRSLNNEGISDEALKGNLDISFVMQERAHIGYSSNIPKNCKEVVNRFHDPALKSVWKWVHKMKFKFRVKELKGFLRLIQEQKAPDSTHTSLMKFKIYSSTERTLCAKFCNWGWKDGKEFEAALAHYEDQGQSSKAAALSIFHFNLKRALRSFKKQIENSLDKKSKDIMGTQLIAMALSGYQESSQLWKSTCTEHAINMEDPYIQAIFRFLALDADNPNYDNLLSPTSKMSLFDKVAFACRFLEYKFLVNFLTATEEQVTNSGDIEGLLITGLSESGRCVELLQNYLNKTGDIQTVACLVCHVPDRRPSGKFEQWIHIYRSLLNRWQMWFERAKFDVDRVPNNEIPTQPHVFATCKFCNTSFTLGRDAVRRRTGNIERSQPVQKKKVSQCPSCAKPLPKCSICLLPMECTPFDPRNINTGIDQYFWSSSTGAFDSWFSWCQTCKHGGHVGHLKEWFSRHKECPVADCSCRCYSLD</sequence>
<dbReference type="AlphaFoldDB" id="A0A6B2KXP8"/>
<dbReference type="GO" id="GO:0005737">
    <property type="term" value="C:cytoplasm"/>
    <property type="evidence" value="ECO:0007669"/>
    <property type="project" value="TreeGrafter"/>
</dbReference>
<protein>
    <submittedName>
        <fullName evidence="7">Uncharacterized protein</fullName>
    </submittedName>
</protein>
<evidence type="ECO:0000259" key="6">
    <source>
        <dbReference type="Pfam" id="PF21719"/>
    </source>
</evidence>
<feature type="repeat" description="WD" evidence="4">
    <location>
        <begin position="204"/>
        <end position="239"/>
    </location>
</feature>